<dbReference type="CDD" id="cd12797">
    <property type="entry name" value="M23_peptidase"/>
    <property type="match status" value="1"/>
</dbReference>
<evidence type="ECO:0000256" key="1">
    <source>
        <dbReference type="ARBA" id="ARBA00022729"/>
    </source>
</evidence>
<dbReference type="AlphaFoldDB" id="A0A059GC68"/>
<dbReference type="PROSITE" id="PS51257">
    <property type="entry name" value="PROKAR_LIPOPROTEIN"/>
    <property type="match status" value="1"/>
</dbReference>
<dbReference type="PANTHER" id="PTHR21666">
    <property type="entry name" value="PEPTIDASE-RELATED"/>
    <property type="match status" value="1"/>
</dbReference>
<keyword evidence="5" id="KW-1185">Reference proteome</keyword>
<evidence type="ECO:0000256" key="2">
    <source>
        <dbReference type="SAM" id="SignalP"/>
    </source>
</evidence>
<reference evidence="4 5" key="1">
    <citation type="journal article" date="2014" name="Antonie Van Leeuwenhoek">
        <title>Hyphomonas beringensis sp. nov. and Hyphomonas chukchiensis sp. nov., isolated from surface seawater of the Bering Sea and Chukchi Sea.</title>
        <authorList>
            <person name="Li C."/>
            <person name="Lai Q."/>
            <person name="Li G."/>
            <person name="Dong C."/>
            <person name="Wang J."/>
            <person name="Liao Y."/>
            <person name="Shao Z."/>
        </authorList>
    </citation>
    <scope>NUCLEOTIDE SEQUENCE [LARGE SCALE GENOMIC DNA]</scope>
    <source>
        <strain evidence="4 5">SCH89</strain>
    </source>
</reference>
<feature type="domain" description="M23ase beta-sheet core" evidence="3">
    <location>
        <begin position="109"/>
        <end position="201"/>
    </location>
</feature>
<feature type="chain" id="PRO_5001578157" evidence="2">
    <location>
        <begin position="19"/>
        <end position="228"/>
    </location>
</feature>
<proteinExistence type="predicted"/>
<organism evidence="4 5">
    <name type="scientific">Hyphomonas oceanitis SCH89</name>
    <dbReference type="NCBI Taxonomy" id="1280953"/>
    <lineage>
        <taxon>Bacteria</taxon>
        <taxon>Pseudomonadati</taxon>
        <taxon>Pseudomonadota</taxon>
        <taxon>Alphaproteobacteria</taxon>
        <taxon>Hyphomonadales</taxon>
        <taxon>Hyphomonadaceae</taxon>
        <taxon>Hyphomonas</taxon>
    </lineage>
</organism>
<dbReference type="STRING" id="1280953.HOC_00765"/>
<dbReference type="SUPFAM" id="SSF51261">
    <property type="entry name" value="Duplicated hybrid motif"/>
    <property type="match status" value="1"/>
</dbReference>
<dbReference type="GO" id="GO:0004222">
    <property type="term" value="F:metalloendopeptidase activity"/>
    <property type="evidence" value="ECO:0007669"/>
    <property type="project" value="TreeGrafter"/>
</dbReference>
<name>A0A059GC68_9PROT</name>
<comment type="caution">
    <text evidence="4">The sequence shown here is derived from an EMBL/GenBank/DDBJ whole genome shotgun (WGS) entry which is preliminary data.</text>
</comment>
<dbReference type="Gene3D" id="2.70.70.10">
    <property type="entry name" value="Glucose Permease (Domain IIA)"/>
    <property type="match status" value="1"/>
</dbReference>
<dbReference type="Pfam" id="PF01551">
    <property type="entry name" value="Peptidase_M23"/>
    <property type="match status" value="1"/>
</dbReference>
<dbReference type="RefSeq" id="WP_051624388.1">
    <property type="nucleotide sequence ID" value="NZ_ARYL01000001.1"/>
</dbReference>
<dbReference type="OrthoDB" id="9815245at2"/>
<keyword evidence="1 2" id="KW-0732">Signal</keyword>
<evidence type="ECO:0000313" key="5">
    <source>
        <dbReference type="Proteomes" id="UP000024942"/>
    </source>
</evidence>
<protein>
    <submittedName>
        <fullName evidence="4">M23 family peptidase</fullName>
    </submittedName>
</protein>
<feature type="signal peptide" evidence="2">
    <location>
        <begin position="1"/>
        <end position="18"/>
    </location>
</feature>
<dbReference type="InterPro" id="IPR011055">
    <property type="entry name" value="Dup_hybrid_motif"/>
</dbReference>
<dbReference type="PANTHER" id="PTHR21666:SF289">
    <property type="entry name" value="L-ALA--D-GLU ENDOPEPTIDASE"/>
    <property type="match status" value="1"/>
</dbReference>
<dbReference type="PATRIC" id="fig|1280953.3.peg.151"/>
<dbReference type="Proteomes" id="UP000024942">
    <property type="component" value="Unassembled WGS sequence"/>
</dbReference>
<evidence type="ECO:0000259" key="3">
    <source>
        <dbReference type="Pfam" id="PF01551"/>
    </source>
</evidence>
<dbReference type="InterPro" id="IPR050570">
    <property type="entry name" value="Cell_wall_metabolism_enzyme"/>
</dbReference>
<dbReference type="eggNOG" id="COG0739">
    <property type="taxonomic scope" value="Bacteria"/>
</dbReference>
<dbReference type="EMBL" id="ARYL01000001">
    <property type="protein sequence ID" value="KDA04372.1"/>
    <property type="molecule type" value="Genomic_DNA"/>
</dbReference>
<gene>
    <name evidence="4" type="ORF">HOC_00765</name>
</gene>
<evidence type="ECO:0000313" key="4">
    <source>
        <dbReference type="EMBL" id="KDA04372.1"/>
    </source>
</evidence>
<accession>A0A059GC68</accession>
<dbReference type="InterPro" id="IPR016047">
    <property type="entry name" value="M23ase_b-sheet_dom"/>
</dbReference>
<sequence length="228" mass="24282">MTRLIPAFLMLFMAAACASSPAPTRVGAYNPRFEEPPPSPPMPVPGTLQPNAYLQVCGGMTVSNSPVAYPGGWVEDFKPIIVVNGVVLVTVPTNDACLSSGFGIRGGTFHEGIDLTHRPAGPVYAAAPGRIIEARMSSGYGLQVLIDHGNGVYTRYAHLAYLDPGVATGREIDYGRPVGMMGQTGNAQAIHLHYEILTGNYHNPKGSKGLQVRDPFSFPAYDYLFAGS</sequence>